<comment type="cofactor">
    <cofactor evidence="7">
        <name>Zn(2+)</name>
        <dbReference type="ChEBI" id="CHEBI:29105"/>
    </cofactor>
    <text evidence="7">Binds 3 Zn(2+) ions.</text>
</comment>
<proteinExistence type="inferred from homology"/>
<evidence type="ECO:0000259" key="8">
    <source>
        <dbReference type="Pfam" id="PF01261"/>
    </source>
</evidence>
<dbReference type="InterPro" id="IPR013022">
    <property type="entry name" value="Xyl_isomerase-like_TIM-brl"/>
</dbReference>
<gene>
    <name evidence="7" type="primary">nfo</name>
    <name evidence="9" type="ORF">B9J98_04710</name>
</gene>
<feature type="binding site" evidence="7">
    <location>
        <position position="147"/>
    </location>
    <ligand>
        <name>Zn(2+)</name>
        <dbReference type="ChEBI" id="CHEBI:29105"/>
        <label>1</label>
    </ligand>
</feature>
<protein>
    <recommendedName>
        <fullName evidence="7">Probable endonuclease 4</fullName>
        <ecNumber evidence="7">3.1.21.2</ecNumber>
    </recommendedName>
    <alternativeName>
        <fullName evidence="7">Endodeoxyribonuclease IV</fullName>
    </alternativeName>
    <alternativeName>
        <fullName evidence="7">Endonuclease IV</fullName>
    </alternativeName>
</protein>
<evidence type="ECO:0000313" key="9">
    <source>
        <dbReference type="EMBL" id="PUA32049.1"/>
    </source>
</evidence>
<dbReference type="EC" id="3.1.21.2" evidence="7"/>
<evidence type="ECO:0000256" key="3">
    <source>
        <dbReference type="ARBA" id="ARBA00022763"/>
    </source>
</evidence>
<organism evidence="9 10">
    <name type="scientific">Candidatus Terraquivivens tikiterensis</name>
    <dbReference type="NCBI Taxonomy" id="1980982"/>
    <lineage>
        <taxon>Archaea</taxon>
        <taxon>Nitrososphaerota</taxon>
        <taxon>Candidatus Wolframiiraptoraceae</taxon>
        <taxon>Candidatus Terraquivivens</taxon>
    </lineage>
</organism>
<dbReference type="GO" id="GO:0008270">
    <property type="term" value="F:zinc ion binding"/>
    <property type="evidence" value="ECO:0007669"/>
    <property type="project" value="UniProtKB-UniRule"/>
</dbReference>
<feature type="binding site" evidence="7">
    <location>
        <position position="184"/>
    </location>
    <ligand>
        <name>Zn(2+)</name>
        <dbReference type="ChEBI" id="CHEBI:29105"/>
        <label>3</label>
    </ligand>
</feature>
<feature type="binding site" evidence="7">
    <location>
        <position position="147"/>
    </location>
    <ligand>
        <name>Zn(2+)</name>
        <dbReference type="ChEBI" id="CHEBI:29105"/>
        <label>2</label>
    </ligand>
</feature>
<dbReference type="Gene3D" id="3.20.20.150">
    <property type="entry name" value="Divalent-metal-dependent TIM barrel enzymes"/>
    <property type="match status" value="1"/>
</dbReference>
<evidence type="ECO:0000256" key="6">
    <source>
        <dbReference type="ARBA" id="ARBA00023204"/>
    </source>
</evidence>
<dbReference type="GO" id="GO:0006284">
    <property type="term" value="P:base-excision repair"/>
    <property type="evidence" value="ECO:0007669"/>
    <property type="project" value="TreeGrafter"/>
</dbReference>
<feature type="binding site" evidence="7">
    <location>
        <position position="231"/>
    </location>
    <ligand>
        <name>Zn(2+)</name>
        <dbReference type="ChEBI" id="CHEBI:29105"/>
        <label>3</label>
    </ligand>
</feature>
<dbReference type="HAMAP" id="MF_00152">
    <property type="entry name" value="Nfo"/>
    <property type="match status" value="1"/>
</dbReference>
<evidence type="ECO:0000313" key="10">
    <source>
        <dbReference type="Proteomes" id="UP000244066"/>
    </source>
</evidence>
<dbReference type="GO" id="GO:0003906">
    <property type="term" value="F:DNA-(apurinic or apyrimidinic site) endonuclease activity"/>
    <property type="evidence" value="ECO:0007669"/>
    <property type="project" value="TreeGrafter"/>
</dbReference>
<dbReference type="GO" id="GO:0003677">
    <property type="term" value="F:DNA binding"/>
    <property type="evidence" value="ECO:0007669"/>
    <property type="project" value="InterPro"/>
</dbReference>
<sequence>MTQGPILGAHVSIAGSIDKAVDRAAEIGCVGTFQIFTRNPRGWKFKKLNAEEVRLFKEKAVDKGFFVPVGHMPYLPNIASPSKQLFLKSLKVLMAELERCGELNIKFLAVHLGSHMGKGVEVGMQRVAEACRTALEKVQNDVTILLENMAGQKNSVGSSFEELRKILDLIGDERRVAVCLDTCHAFAAGYDLRNEEAVERTVEQFDNVVGLRHLKVVHINDSKGTLGSHLDRHEHIGMGMIGEEGFRAIFHHKALRSLPFILETPEDKRGNFRTNIIKSKELYG</sequence>
<dbReference type="PROSITE" id="PS51432">
    <property type="entry name" value="AP_NUCLEASE_F2_4"/>
    <property type="match status" value="1"/>
</dbReference>
<feature type="binding site" evidence="7">
    <location>
        <position position="181"/>
    </location>
    <ligand>
        <name>Zn(2+)</name>
        <dbReference type="ChEBI" id="CHEBI:29105"/>
        <label>2</label>
    </ligand>
</feature>
<evidence type="ECO:0000256" key="1">
    <source>
        <dbReference type="ARBA" id="ARBA00005340"/>
    </source>
</evidence>
<evidence type="ECO:0000256" key="7">
    <source>
        <dbReference type="HAMAP-Rule" id="MF_00152"/>
    </source>
</evidence>
<dbReference type="FunFam" id="3.20.20.150:FF:000001">
    <property type="entry name" value="Probable endonuclease 4"/>
    <property type="match status" value="1"/>
</dbReference>
<comment type="caution">
    <text evidence="9">The sequence shown here is derived from an EMBL/GenBank/DDBJ whole genome shotgun (WGS) entry which is preliminary data.</text>
</comment>
<dbReference type="PANTHER" id="PTHR21445">
    <property type="entry name" value="ENDONUCLEASE IV ENDODEOXYRIBONUCLEASE IV"/>
    <property type="match status" value="1"/>
</dbReference>
<dbReference type="CDD" id="cd00019">
    <property type="entry name" value="AP2Ec"/>
    <property type="match status" value="1"/>
</dbReference>
<feature type="binding site" evidence="7">
    <location>
        <position position="218"/>
    </location>
    <ligand>
        <name>Zn(2+)</name>
        <dbReference type="ChEBI" id="CHEBI:29105"/>
        <label>2</label>
    </ligand>
</feature>
<dbReference type="GO" id="GO:0008081">
    <property type="term" value="F:phosphoric diester hydrolase activity"/>
    <property type="evidence" value="ECO:0007669"/>
    <property type="project" value="TreeGrafter"/>
</dbReference>
<dbReference type="InterPro" id="IPR036237">
    <property type="entry name" value="Xyl_isomerase-like_sf"/>
</dbReference>
<feature type="binding site" evidence="7">
    <location>
        <position position="111"/>
    </location>
    <ligand>
        <name>Zn(2+)</name>
        <dbReference type="ChEBI" id="CHEBI:29105"/>
        <label>1</label>
    </ligand>
</feature>
<keyword evidence="2 7" id="KW-0479">Metal-binding</keyword>
<keyword evidence="7 9" id="KW-0255">Endonuclease</keyword>
<feature type="binding site" evidence="7">
    <location>
        <position position="71"/>
    </location>
    <ligand>
        <name>Zn(2+)</name>
        <dbReference type="ChEBI" id="CHEBI:29105"/>
        <label>1</label>
    </ligand>
</feature>
<keyword evidence="7" id="KW-0540">Nuclease</keyword>
<evidence type="ECO:0000256" key="2">
    <source>
        <dbReference type="ARBA" id="ARBA00022723"/>
    </source>
</evidence>
<dbReference type="Proteomes" id="UP000244066">
    <property type="component" value="Unassembled WGS sequence"/>
</dbReference>
<comment type="similarity">
    <text evidence="1 7">Belongs to the AP endonuclease 2 family.</text>
</comment>
<keyword evidence="4 7" id="KW-0378">Hydrolase</keyword>
<evidence type="ECO:0000256" key="5">
    <source>
        <dbReference type="ARBA" id="ARBA00022833"/>
    </source>
</evidence>
<dbReference type="InterPro" id="IPR001719">
    <property type="entry name" value="AP_endonuc_2"/>
</dbReference>
<name>A0A2R7Y3T1_9ARCH</name>
<dbReference type="SUPFAM" id="SSF51658">
    <property type="entry name" value="Xylose isomerase-like"/>
    <property type="match status" value="1"/>
</dbReference>
<feature type="domain" description="Xylose isomerase-like TIM barrel" evidence="8">
    <location>
        <begin position="21"/>
        <end position="268"/>
    </location>
</feature>
<comment type="function">
    <text evidence="7">Endonuclease IV plays a role in DNA repair. It cleaves phosphodiester bonds at apurinic or apyrimidinic (AP) sites, generating a 3'-hydroxyl group and a 5'-terminal sugar phosphate.</text>
</comment>
<keyword evidence="3 7" id="KW-0227">DNA damage</keyword>
<reference evidence="9 10" key="1">
    <citation type="submission" date="2017-04" db="EMBL/GenBank/DDBJ databases">
        <title>Draft Aigarchaeota genome from a New Zealand hot spring.</title>
        <authorList>
            <person name="Reysenbach A.-L."/>
            <person name="Donaho J.A."/>
            <person name="Gerhart J."/>
            <person name="Kelley J.F."/>
            <person name="Kouba K."/>
            <person name="Podar M."/>
            <person name="Stott M."/>
        </authorList>
    </citation>
    <scope>NUCLEOTIDE SEQUENCE [LARGE SCALE GENOMIC DNA]</scope>
    <source>
        <strain evidence="9">NZ13_MG1</strain>
    </source>
</reference>
<comment type="catalytic activity">
    <reaction evidence="7">
        <text>Endonucleolytic cleavage to 5'-phosphooligonucleotide end-products.</text>
        <dbReference type="EC" id="3.1.21.2"/>
    </reaction>
</comment>
<keyword evidence="5 7" id="KW-0862">Zinc</keyword>
<dbReference type="GO" id="GO:0008833">
    <property type="term" value="F:deoxyribonuclease IV (phage-T4-induced) activity"/>
    <property type="evidence" value="ECO:0007669"/>
    <property type="project" value="UniProtKB-UniRule"/>
</dbReference>
<dbReference type="EMBL" id="NDWU01000010">
    <property type="protein sequence ID" value="PUA32049.1"/>
    <property type="molecule type" value="Genomic_DNA"/>
</dbReference>
<dbReference type="PANTHER" id="PTHR21445:SF0">
    <property type="entry name" value="APURINIC-APYRIMIDINIC ENDONUCLEASE"/>
    <property type="match status" value="1"/>
</dbReference>
<dbReference type="SMART" id="SM00518">
    <property type="entry name" value="AP2Ec"/>
    <property type="match status" value="1"/>
</dbReference>
<feature type="binding site" evidence="7">
    <location>
        <position position="233"/>
    </location>
    <ligand>
        <name>Zn(2+)</name>
        <dbReference type="ChEBI" id="CHEBI:29105"/>
        <label>3</label>
    </ligand>
</feature>
<evidence type="ECO:0000256" key="4">
    <source>
        <dbReference type="ARBA" id="ARBA00022801"/>
    </source>
</evidence>
<feature type="binding site" evidence="7">
    <location>
        <position position="263"/>
    </location>
    <ligand>
        <name>Zn(2+)</name>
        <dbReference type="ChEBI" id="CHEBI:29105"/>
        <label>2</label>
    </ligand>
</feature>
<dbReference type="PROSITE" id="PS00730">
    <property type="entry name" value="AP_NUCLEASE_F2_2"/>
    <property type="match status" value="1"/>
</dbReference>
<dbReference type="Pfam" id="PF01261">
    <property type="entry name" value="AP_endonuc_2"/>
    <property type="match status" value="1"/>
</dbReference>
<keyword evidence="6 7" id="KW-0234">DNA repair</keyword>
<accession>A0A2R7Y3T1</accession>
<dbReference type="InterPro" id="IPR018246">
    <property type="entry name" value="AP_endonuc_F2_Zn_BS"/>
</dbReference>
<dbReference type="NCBIfam" id="TIGR00587">
    <property type="entry name" value="nfo"/>
    <property type="match status" value="1"/>
</dbReference>
<dbReference type="AlphaFoldDB" id="A0A2R7Y3T1"/>
<dbReference type="PROSITE" id="PS00731">
    <property type="entry name" value="AP_NUCLEASE_F2_3"/>
    <property type="match status" value="1"/>
</dbReference>